<dbReference type="GO" id="GO:0005829">
    <property type="term" value="C:cytosol"/>
    <property type="evidence" value="ECO:0007669"/>
    <property type="project" value="TreeGrafter"/>
</dbReference>
<keyword evidence="1" id="KW-0694">RNA-binding</keyword>
<dbReference type="InterPro" id="IPR000504">
    <property type="entry name" value="RRM_dom"/>
</dbReference>
<dbReference type="InterPro" id="IPR018222">
    <property type="entry name" value="Nuclear_transport_factor_2_euk"/>
</dbReference>
<protein>
    <submittedName>
        <fullName evidence="4">Nuclear transport factor 2</fullName>
    </submittedName>
</protein>
<evidence type="ECO:0000259" key="3">
    <source>
        <dbReference type="PROSITE" id="PS50177"/>
    </source>
</evidence>
<dbReference type="SUPFAM" id="SSF54427">
    <property type="entry name" value="NTF2-like"/>
    <property type="match status" value="1"/>
</dbReference>
<gene>
    <name evidence="4" type="primary">NTF2</name>
    <name evidence="4" type="ORF">AXF42_Ash006147</name>
</gene>
<keyword evidence="5" id="KW-1185">Reference proteome</keyword>
<dbReference type="AlphaFoldDB" id="A0A2I0B0E0"/>
<dbReference type="InterPro" id="IPR035979">
    <property type="entry name" value="RBD_domain_sf"/>
</dbReference>
<dbReference type="Proteomes" id="UP000236161">
    <property type="component" value="Unassembled WGS sequence"/>
</dbReference>
<dbReference type="Pfam" id="PF00076">
    <property type="entry name" value="RRM_1"/>
    <property type="match status" value="1"/>
</dbReference>
<dbReference type="EMBL" id="KZ451932">
    <property type="protein sequence ID" value="PKA61250.1"/>
    <property type="molecule type" value="Genomic_DNA"/>
</dbReference>
<reference evidence="4 5" key="1">
    <citation type="journal article" date="2017" name="Nature">
        <title>The Apostasia genome and the evolution of orchids.</title>
        <authorList>
            <person name="Zhang G.Q."/>
            <person name="Liu K.W."/>
            <person name="Li Z."/>
            <person name="Lohaus R."/>
            <person name="Hsiao Y.Y."/>
            <person name="Niu S.C."/>
            <person name="Wang J.Y."/>
            <person name="Lin Y.C."/>
            <person name="Xu Q."/>
            <person name="Chen L.J."/>
            <person name="Yoshida K."/>
            <person name="Fujiwara S."/>
            <person name="Wang Z.W."/>
            <person name="Zhang Y.Q."/>
            <person name="Mitsuda N."/>
            <person name="Wang M."/>
            <person name="Liu G.H."/>
            <person name="Pecoraro L."/>
            <person name="Huang H.X."/>
            <person name="Xiao X.J."/>
            <person name="Lin M."/>
            <person name="Wu X.Y."/>
            <person name="Wu W.L."/>
            <person name="Chen Y.Y."/>
            <person name="Chang S.B."/>
            <person name="Sakamoto S."/>
            <person name="Ohme-Takagi M."/>
            <person name="Yagi M."/>
            <person name="Zeng S.J."/>
            <person name="Shen C.Y."/>
            <person name="Yeh C.M."/>
            <person name="Luo Y.B."/>
            <person name="Tsai W.C."/>
            <person name="Van de Peer Y."/>
            <person name="Liu Z.J."/>
        </authorList>
    </citation>
    <scope>NUCLEOTIDE SEQUENCE [LARGE SCALE GENOMIC DNA]</scope>
    <source>
        <strain evidence="5">cv. Shenzhen</strain>
        <tissue evidence="4">Stem</tissue>
    </source>
</reference>
<dbReference type="PROSITE" id="PS50177">
    <property type="entry name" value="NTF2_DOMAIN"/>
    <property type="match status" value="1"/>
</dbReference>
<dbReference type="InterPro" id="IPR039539">
    <property type="entry name" value="Ras_GTPase_bind_prot"/>
</dbReference>
<dbReference type="GO" id="GO:1990904">
    <property type="term" value="C:ribonucleoprotein complex"/>
    <property type="evidence" value="ECO:0007669"/>
    <property type="project" value="TreeGrafter"/>
</dbReference>
<feature type="region of interest" description="Disordered" evidence="2">
    <location>
        <begin position="99"/>
        <end position="144"/>
    </location>
</feature>
<dbReference type="PANTHER" id="PTHR10693:SF20">
    <property type="entry name" value="AT27578P"/>
    <property type="match status" value="1"/>
</dbReference>
<feature type="domain" description="NTF2" evidence="3">
    <location>
        <begin position="1"/>
        <end position="74"/>
    </location>
</feature>
<feature type="compositionally biased region" description="Acidic residues" evidence="2">
    <location>
        <begin position="116"/>
        <end position="127"/>
    </location>
</feature>
<dbReference type="STRING" id="1088818.A0A2I0B0E0"/>
<name>A0A2I0B0E0_9ASPA</name>
<dbReference type="GO" id="GO:0003729">
    <property type="term" value="F:mRNA binding"/>
    <property type="evidence" value="ECO:0007669"/>
    <property type="project" value="TreeGrafter"/>
</dbReference>
<dbReference type="CDD" id="cd00780">
    <property type="entry name" value="NTF2"/>
    <property type="match status" value="1"/>
</dbReference>
<accession>A0A2I0B0E0</accession>
<dbReference type="SUPFAM" id="SSF54928">
    <property type="entry name" value="RNA-binding domain, RBD"/>
    <property type="match status" value="1"/>
</dbReference>
<dbReference type="InterPro" id="IPR032710">
    <property type="entry name" value="NTF2-like_dom_sf"/>
</dbReference>
<dbReference type="PANTHER" id="PTHR10693">
    <property type="entry name" value="RAS GTPASE-ACTIVATING PROTEIN-BINDING PROTEIN"/>
    <property type="match status" value="1"/>
</dbReference>
<feature type="compositionally biased region" description="Basic and acidic residues" evidence="2">
    <location>
        <begin position="105"/>
        <end position="115"/>
    </location>
</feature>
<organism evidence="4 5">
    <name type="scientific">Apostasia shenzhenica</name>
    <dbReference type="NCBI Taxonomy" id="1088818"/>
    <lineage>
        <taxon>Eukaryota</taxon>
        <taxon>Viridiplantae</taxon>
        <taxon>Streptophyta</taxon>
        <taxon>Embryophyta</taxon>
        <taxon>Tracheophyta</taxon>
        <taxon>Spermatophyta</taxon>
        <taxon>Magnoliopsida</taxon>
        <taxon>Liliopsida</taxon>
        <taxon>Asparagales</taxon>
        <taxon>Orchidaceae</taxon>
        <taxon>Apostasioideae</taxon>
        <taxon>Apostasia</taxon>
    </lineage>
</organism>
<evidence type="ECO:0000313" key="4">
    <source>
        <dbReference type="EMBL" id="PKA61250.1"/>
    </source>
</evidence>
<dbReference type="Gene3D" id="3.10.450.50">
    <property type="match status" value="1"/>
</dbReference>
<evidence type="ECO:0000256" key="1">
    <source>
        <dbReference type="ARBA" id="ARBA00022884"/>
    </source>
</evidence>
<dbReference type="InterPro" id="IPR002075">
    <property type="entry name" value="NTF2_dom"/>
</dbReference>
<dbReference type="Pfam" id="PF02136">
    <property type="entry name" value="NTF2"/>
    <property type="match status" value="1"/>
</dbReference>
<evidence type="ECO:0000313" key="5">
    <source>
        <dbReference type="Proteomes" id="UP000236161"/>
    </source>
</evidence>
<proteinExistence type="predicted"/>
<dbReference type="CDD" id="cd00590">
    <property type="entry name" value="RRM_SF"/>
    <property type="match status" value="1"/>
</dbReference>
<sequence>MLKAINEKILSMDYSEYGTQIKTVDAQESLSGGVIVLVTGYLTGRDDLKREFTQTFFLATQDKGYYVLNDIFRFVEESDQPQEEQSLANETDALHIAEPDSIPSEEEHVPERTAAEQEEDELNEEELYNPSEHEEGSAVDDEEPVDEVINEVPTVSQAAVAETGPSTGQEQKKSYASIVRVMKENNAPVLLATSAPGRPAQTNTERHTFAANAPAPPASDIAVAASNTAESCIVQELEADGFSIYIKSLPLNATPAQLEEEFKKFGPIKPNGIQVRSNKSGSKPLHTNPLHTLLNGTGYAGKASPIVIGGRQAHVEEKRTTGSRGKTLIIMSGWLLA</sequence>
<evidence type="ECO:0000256" key="2">
    <source>
        <dbReference type="SAM" id="MobiDB-lite"/>
    </source>
</evidence>
<dbReference type="OrthoDB" id="339151at2759"/>